<accession>A0A369BM96</accession>
<keyword evidence="7" id="KW-1185">Reference proteome</keyword>
<protein>
    <recommendedName>
        <fullName evidence="2">Anti-sigma-W factor RsiW</fullName>
    </recommendedName>
</protein>
<feature type="compositionally biased region" description="Low complexity" evidence="3">
    <location>
        <begin position="153"/>
        <end position="165"/>
    </location>
</feature>
<evidence type="ECO:0000256" key="3">
    <source>
        <dbReference type="SAM" id="MobiDB-lite"/>
    </source>
</evidence>
<dbReference type="Pfam" id="PF13490">
    <property type="entry name" value="zf-HC2"/>
    <property type="match status" value="1"/>
</dbReference>
<evidence type="ECO:0000256" key="2">
    <source>
        <dbReference type="ARBA" id="ARBA00024438"/>
    </source>
</evidence>
<feature type="compositionally biased region" description="Low complexity" evidence="3">
    <location>
        <begin position="233"/>
        <end position="256"/>
    </location>
</feature>
<feature type="region of interest" description="Disordered" evidence="3">
    <location>
        <begin position="373"/>
        <end position="401"/>
    </location>
</feature>
<dbReference type="Proteomes" id="UP000253090">
    <property type="component" value="Unassembled WGS sequence"/>
</dbReference>
<dbReference type="InterPro" id="IPR027383">
    <property type="entry name" value="Znf_put"/>
</dbReference>
<comment type="similarity">
    <text evidence="1">Belongs to the zinc-associated anti-sigma factor (ZAS) superfamily. Anti-sigma-W factor family.</text>
</comment>
<proteinExistence type="inferred from homology"/>
<feature type="compositionally biased region" description="Polar residues" evidence="3">
    <location>
        <begin position="379"/>
        <end position="401"/>
    </location>
</feature>
<evidence type="ECO:0000256" key="1">
    <source>
        <dbReference type="ARBA" id="ARBA00024353"/>
    </source>
</evidence>
<reference evidence="6 7" key="1">
    <citation type="submission" date="2018-07" db="EMBL/GenBank/DDBJ databases">
        <title>Genomic Encyclopedia of Type Strains, Phase III (KMG-III): the genomes of soil and plant-associated and newly described type strains.</title>
        <authorList>
            <person name="Whitman W."/>
        </authorList>
    </citation>
    <scope>NUCLEOTIDE SEQUENCE [LARGE SCALE GENOMIC DNA]</scope>
    <source>
        <strain evidence="6 7">CECT 8333</strain>
    </source>
</reference>
<sequence>MKCPEAVEWMHRYIDHDLNEEESSVLFEHMQNCPECSEKFAILNELSAKLEELPKVTPRFSLVDSILPQLDVIDRARREEGSAAEDVAGTMVAAESTDELSRSRRERPVRRSSRAYRTGAFGLAAAVILGVFIYQYEPKTMPDAEIASRVAFDSNSSTADRSSSSETEESADNFSKQDGGETGPIMQEDHNTPAADESLKSSGNGAGGESKSDSSNGGSGGSQETTTPDRSGNDAAPPKAANPAANGGNSGTSSPATLDRDKNAKTPQESAPLNNEGGAEAEDSDASLKTMVPEKAPVDGLADSSMMGIANFLATNQWPSPDGKYTAELRDNHLYVYRNDAEDRTLLVDQTLDGNWVNGEWSQDGKTFTYETEKDGTSAAHTVQPVQSETGADGNSSANQP</sequence>
<feature type="transmembrane region" description="Helical" evidence="4">
    <location>
        <begin position="115"/>
        <end position="136"/>
    </location>
</feature>
<dbReference type="Gene3D" id="1.10.10.1320">
    <property type="entry name" value="Anti-sigma factor, zinc-finger domain"/>
    <property type="match status" value="1"/>
</dbReference>
<dbReference type="RefSeq" id="WP_114494686.1">
    <property type="nucleotide sequence ID" value="NZ_QPJW01000001.1"/>
</dbReference>
<comment type="caution">
    <text evidence="6">The sequence shown here is derived from an EMBL/GenBank/DDBJ whole genome shotgun (WGS) entry which is preliminary data.</text>
</comment>
<evidence type="ECO:0000259" key="5">
    <source>
        <dbReference type="Pfam" id="PF13490"/>
    </source>
</evidence>
<feature type="region of interest" description="Disordered" evidence="3">
    <location>
        <begin position="80"/>
        <end position="112"/>
    </location>
</feature>
<dbReference type="EMBL" id="QPJW01000001">
    <property type="protein sequence ID" value="RCX22729.1"/>
    <property type="molecule type" value="Genomic_DNA"/>
</dbReference>
<keyword evidence="4" id="KW-1133">Transmembrane helix</keyword>
<evidence type="ECO:0000313" key="6">
    <source>
        <dbReference type="EMBL" id="RCX22729.1"/>
    </source>
</evidence>
<evidence type="ECO:0000313" key="7">
    <source>
        <dbReference type="Proteomes" id="UP000253090"/>
    </source>
</evidence>
<feature type="region of interest" description="Disordered" evidence="3">
    <location>
        <begin position="153"/>
        <end position="299"/>
    </location>
</feature>
<dbReference type="AlphaFoldDB" id="A0A369BM96"/>
<organism evidence="6 7">
    <name type="scientific">Fontibacillus phaseoli</name>
    <dbReference type="NCBI Taxonomy" id="1416533"/>
    <lineage>
        <taxon>Bacteria</taxon>
        <taxon>Bacillati</taxon>
        <taxon>Bacillota</taxon>
        <taxon>Bacilli</taxon>
        <taxon>Bacillales</taxon>
        <taxon>Paenibacillaceae</taxon>
        <taxon>Fontibacillus</taxon>
    </lineage>
</organism>
<dbReference type="OrthoDB" id="2381690at2"/>
<name>A0A369BM96_9BACL</name>
<evidence type="ECO:0000256" key="4">
    <source>
        <dbReference type="SAM" id="Phobius"/>
    </source>
</evidence>
<feature type="domain" description="Putative zinc-finger" evidence="5">
    <location>
        <begin position="3"/>
        <end position="36"/>
    </location>
</feature>
<keyword evidence="4" id="KW-0812">Transmembrane</keyword>
<keyword evidence="4" id="KW-0472">Membrane</keyword>
<dbReference type="InterPro" id="IPR041916">
    <property type="entry name" value="Anti_sigma_zinc_sf"/>
</dbReference>
<gene>
    <name evidence="6" type="ORF">DFP94_101312</name>
</gene>